<reference evidence="2" key="1">
    <citation type="submission" date="2016-11" db="EMBL/GenBank/DDBJ databases">
        <title>The genome of Nicotiana attenuata.</title>
        <authorList>
            <person name="Xu S."/>
            <person name="Brockmoeller T."/>
            <person name="Gaquerel E."/>
            <person name="Navarro A."/>
            <person name="Kuhl H."/>
            <person name="Gase K."/>
            <person name="Ling Z."/>
            <person name="Zhou W."/>
            <person name="Kreitzer C."/>
            <person name="Stanke M."/>
            <person name="Tang H."/>
            <person name="Lyons E."/>
            <person name="Pandey P."/>
            <person name="Pandey S.P."/>
            <person name="Timmermann B."/>
            <person name="Baldwin I.T."/>
        </authorList>
    </citation>
    <scope>NUCLEOTIDE SEQUENCE [LARGE SCALE GENOMIC DNA]</scope>
    <source>
        <strain evidence="2">UT</strain>
    </source>
</reference>
<dbReference type="AlphaFoldDB" id="A0A314LFG3"/>
<feature type="compositionally biased region" description="Basic and acidic residues" evidence="1">
    <location>
        <begin position="23"/>
        <end position="36"/>
    </location>
</feature>
<protein>
    <submittedName>
        <fullName evidence="2">Uncharacterized protein</fullName>
    </submittedName>
</protein>
<evidence type="ECO:0000256" key="1">
    <source>
        <dbReference type="SAM" id="MobiDB-lite"/>
    </source>
</evidence>
<feature type="non-terminal residue" evidence="2">
    <location>
        <position position="91"/>
    </location>
</feature>
<evidence type="ECO:0000313" key="2">
    <source>
        <dbReference type="EMBL" id="OIT40418.1"/>
    </source>
</evidence>
<evidence type="ECO:0000313" key="3">
    <source>
        <dbReference type="Proteomes" id="UP000187609"/>
    </source>
</evidence>
<proteinExistence type="predicted"/>
<keyword evidence="3" id="KW-1185">Reference proteome</keyword>
<organism evidence="2 3">
    <name type="scientific">Nicotiana attenuata</name>
    <name type="common">Coyote tobacco</name>
    <dbReference type="NCBI Taxonomy" id="49451"/>
    <lineage>
        <taxon>Eukaryota</taxon>
        <taxon>Viridiplantae</taxon>
        <taxon>Streptophyta</taxon>
        <taxon>Embryophyta</taxon>
        <taxon>Tracheophyta</taxon>
        <taxon>Spermatophyta</taxon>
        <taxon>Magnoliopsida</taxon>
        <taxon>eudicotyledons</taxon>
        <taxon>Gunneridae</taxon>
        <taxon>Pentapetalae</taxon>
        <taxon>asterids</taxon>
        <taxon>lamiids</taxon>
        <taxon>Solanales</taxon>
        <taxon>Solanaceae</taxon>
        <taxon>Nicotianoideae</taxon>
        <taxon>Nicotianeae</taxon>
        <taxon>Nicotiana</taxon>
    </lineage>
</organism>
<feature type="non-terminal residue" evidence="2">
    <location>
        <position position="1"/>
    </location>
</feature>
<comment type="caution">
    <text evidence="2">The sequence shown here is derived from an EMBL/GenBank/DDBJ whole genome shotgun (WGS) entry which is preliminary data.</text>
</comment>
<dbReference type="Gramene" id="OIT40418">
    <property type="protein sequence ID" value="OIT40418"/>
    <property type="gene ID" value="A4A49_60269"/>
</dbReference>
<feature type="compositionally biased region" description="Basic and acidic residues" evidence="1">
    <location>
        <begin position="82"/>
        <end position="91"/>
    </location>
</feature>
<feature type="region of interest" description="Disordered" evidence="1">
    <location>
        <begin position="23"/>
        <end position="91"/>
    </location>
</feature>
<dbReference type="Proteomes" id="UP000187609">
    <property type="component" value="Unassembled WGS sequence"/>
</dbReference>
<accession>A0A314LFG3</accession>
<gene>
    <name evidence="2" type="ORF">A4A49_60269</name>
</gene>
<dbReference type="EMBL" id="MJEQ01000027">
    <property type="protein sequence ID" value="OIT40418.1"/>
    <property type="molecule type" value="Genomic_DNA"/>
</dbReference>
<sequence>PRGRPQQHAITVDLRDLVAKEVDREPTEKFDEEAKKTNGTLTDKPMEQWPALAKGAKTPPLIAGGSNSAQSEPSKSDTAVIDESKRSEAGK</sequence>
<feature type="compositionally biased region" description="Polar residues" evidence="1">
    <location>
        <begin position="65"/>
        <end position="77"/>
    </location>
</feature>
<name>A0A314LFG3_NICAT</name>